<dbReference type="Proteomes" id="UP000230390">
    <property type="component" value="Unassembled WGS sequence"/>
</dbReference>
<gene>
    <name evidence="1" type="ORF">CR105_23120</name>
</gene>
<evidence type="ECO:0000313" key="1">
    <source>
        <dbReference type="EMBL" id="PIL42625.1"/>
    </source>
</evidence>
<protein>
    <submittedName>
        <fullName evidence="1">Uncharacterized protein</fullName>
    </submittedName>
</protein>
<sequence length="103" mass="11094">MTTLHVPSPANAAAMIRNCLEALPLGPVSDDRREQIVNNCFGPIVLLIEAVELAGAAGPDEEAVMIQCIRNLFAQAEIARRESYLANLLGKLSAQRHINNSGE</sequence>
<name>A0A2G8T9A3_9BURK</name>
<dbReference type="RefSeq" id="WP_099792646.1">
    <property type="nucleotide sequence ID" value="NZ_JBHLYV010000064.1"/>
</dbReference>
<reference evidence="1 2" key="1">
    <citation type="submission" date="2017-10" db="EMBL/GenBank/DDBJ databases">
        <title>Massilia psychrophilum sp. nov., a novel purple-pigmented bacterium isolated from Tianshan glacier, Xinjiang Municipality, China.</title>
        <authorList>
            <person name="Wang H."/>
        </authorList>
    </citation>
    <scope>NUCLEOTIDE SEQUENCE [LARGE SCALE GENOMIC DNA]</scope>
    <source>
        <strain evidence="1 2">JCM 30074</strain>
    </source>
</reference>
<accession>A0A2G8T9A3</accession>
<keyword evidence="2" id="KW-1185">Reference proteome</keyword>
<organism evidence="1 2">
    <name type="scientific">Massilia eurypsychrophila</name>
    <dbReference type="NCBI Taxonomy" id="1485217"/>
    <lineage>
        <taxon>Bacteria</taxon>
        <taxon>Pseudomonadati</taxon>
        <taxon>Pseudomonadota</taxon>
        <taxon>Betaproteobacteria</taxon>
        <taxon>Burkholderiales</taxon>
        <taxon>Oxalobacteraceae</taxon>
        <taxon>Telluria group</taxon>
        <taxon>Massilia</taxon>
    </lineage>
</organism>
<comment type="caution">
    <text evidence="1">The sequence shown here is derived from an EMBL/GenBank/DDBJ whole genome shotgun (WGS) entry which is preliminary data.</text>
</comment>
<proteinExistence type="predicted"/>
<dbReference type="AlphaFoldDB" id="A0A2G8T9A3"/>
<evidence type="ECO:0000313" key="2">
    <source>
        <dbReference type="Proteomes" id="UP000230390"/>
    </source>
</evidence>
<dbReference type="EMBL" id="PDOC01000023">
    <property type="protein sequence ID" value="PIL42625.1"/>
    <property type="molecule type" value="Genomic_DNA"/>
</dbReference>